<name>A0AAD6N009_9EURO</name>
<feature type="compositionally biased region" description="Polar residues" evidence="2">
    <location>
        <begin position="99"/>
        <end position="113"/>
    </location>
</feature>
<feature type="region of interest" description="Disordered" evidence="2">
    <location>
        <begin position="268"/>
        <end position="298"/>
    </location>
</feature>
<feature type="region of interest" description="Disordered" evidence="2">
    <location>
        <begin position="1"/>
        <end position="238"/>
    </location>
</feature>
<keyword evidence="3" id="KW-1133">Transmembrane helix</keyword>
<gene>
    <name evidence="5" type="ORF">N7493_001533</name>
</gene>
<keyword evidence="1" id="KW-0245">EGF-like domain</keyword>
<accession>A0AAD6N009</accession>
<evidence type="ECO:0000259" key="4">
    <source>
        <dbReference type="PROSITE" id="PS50026"/>
    </source>
</evidence>
<dbReference type="PANTHER" id="PTHR17178:SF0">
    <property type="entry name" value="SERGLYCIN"/>
    <property type="match status" value="1"/>
</dbReference>
<dbReference type="AlphaFoldDB" id="A0AAD6N009"/>
<dbReference type="EMBL" id="JAQJAN010000002">
    <property type="protein sequence ID" value="KAJ5738378.1"/>
    <property type="molecule type" value="Genomic_DNA"/>
</dbReference>
<feature type="compositionally biased region" description="Polar residues" evidence="2">
    <location>
        <begin position="201"/>
        <end position="227"/>
    </location>
</feature>
<evidence type="ECO:0000256" key="1">
    <source>
        <dbReference type="PROSITE-ProRule" id="PRU00076"/>
    </source>
</evidence>
<dbReference type="CDD" id="cd00054">
    <property type="entry name" value="EGF_CA"/>
    <property type="match status" value="1"/>
</dbReference>
<feature type="compositionally biased region" description="Low complexity" evidence="2">
    <location>
        <begin position="180"/>
        <end position="192"/>
    </location>
</feature>
<dbReference type="PANTHER" id="PTHR17178">
    <property type="entry name" value="SECRETORY GRANULE PROTEOGLYCAN CORE PROTEIN"/>
    <property type="match status" value="1"/>
</dbReference>
<evidence type="ECO:0000313" key="5">
    <source>
        <dbReference type="EMBL" id="KAJ5738378.1"/>
    </source>
</evidence>
<feature type="compositionally biased region" description="Polar residues" evidence="2">
    <location>
        <begin position="147"/>
        <end position="168"/>
    </location>
</feature>
<keyword evidence="1" id="KW-1015">Disulfide bond</keyword>
<feature type="compositionally biased region" description="Basic and acidic residues" evidence="2">
    <location>
        <begin position="379"/>
        <end position="391"/>
    </location>
</feature>
<feature type="region of interest" description="Disordered" evidence="2">
    <location>
        <begin position="353"/>
        <end position="391"/>
    </location>
</feature>
<feature type="region of interest" description="Disordered" evidence="2">
    <location>
        <begin position="404"/>
        <end position="425"/>
    </location>
</feature>
<dbReference type="InterPro" id="IPR000742">
    <property type="entry name" value="EGF"/>
</dbReference>
<dbReference type="PROSITE" id="PS50026">
    <property type="entry name" value="EGF_3"/>
    <property type="match status" value="1"/>
</dbReference>
<feature type="transmembrane region" description="Helical" evidence="3">
    <location>
        <begin position="549"/>
        <end position="574"/>
    </location>
</feature>
<evidence type="ECO:0000256" key="2">
    <source>
        <dbReference type="SAM" id="MobiDB-lite"/>
    </source>
</evidence>
<feature type="region of interest" description="Disordered" evidence="2">
    <location>
        <begin position="759"/>
        <end position="806"/>
    </location>
</feature>
<comment type="caution">
    <text evidence="1">Lacks conserved residue(s) required for the propagation of feature annotation.</text>
</comment>
<reference evidence="5" key="2">
    <citation type="submission" date="2023-01" db="EMBL/GenBank/DDBJ databases">
        <authorList>
            <person name="Petersen C."/>
        </authorList>
    </citation>
    <scope>NUCLEOTIDE SEQUENCE</scope>
    <source>
        <strain evidence="5">IBT 17514</strain>
    </source>
</reference>
<feature type="domain" description="EGF-like" evidence="4">
    <location>
        <begin position="580"/>
        <end position="617"/>
    </location>
</feature>
<dbReference type="Proteomes" id="UP001215712">
    <property type="component" value="Unassembled WGS sequence"/>
</dbReference>
<keyword evidence="6" id="KW-1185">Reference proteome</keyword>
<feature type="compositionally biased region" description="Pro residues" evidence="2">
    <location>
        <begin position="84"/>
        <end position="94"/>
    </location>
</feature>
<reference evidence="5" key="1">
    <citation type="journal article" date="2023" name="IMA Fungus">
        <title>Comparative genomic study of the Penicillium genus elucidates a diverse pangenome and 15 lateral gene transfer events.</title>
        <authorList>
            <person name="Petersen C."/>
            <person name="Sorensen T."/>
            <person name="Nielsen M.R."/>
            <person name="Sondergaard T.E."/>
            <person name="Sorensen J.L."/>
            <person name="Fitzpatrick D.A."/>
            <person name="Frisvad J.C."/>
            <person name="Nielsen K.L."/>
        </authorList>
    </citation>
    <scope>NUCLEOTIDE SEQUENCE</scope>
    <source>
        <strain evidence="5">IBT 17514</strain>
    </source>
</reference>
<feature type="compositionally biased region" description="Basic and acidic residues" evidence="2">
    <location>
        <begin position="277"/>
        <end position="287"/>
    </location>
</feature>
<keyword evidence="3" id="KW-0812">Transmembrane</keyword>
<evidence type="ECO:0000256" key="3">
    <source>
        <dbReference type="SAM" id="Phobius"/>
    </source>
</evidence>
<feature type="compositionally biased region" description="Low complexity" evidence="2">
    <location>
        <begin position="772"/>
        <end position="806"/>
    </location>
</feature>
<dbReference type="PROSITE" id="PS01186">
    <property type="entry name" value="EGF_2"/>
    <property type="match status" value="1"/>
</dbReference>
<organism evidence="5 6">
    <name type="scientific">Penicillium malachiteum</name>
    <dbReference type="NCBI Taxonomy" id="1324776"/>
    <lineage>
        <taxon>Eukaryota</taxon>
        <taxon>Fungi</taxon>
        <taxon>Dikarya</taxon>
        <taxon>Ascomycota</taxon>
        <taxon>Pezizomycotina</taxon>
        <taxon>Eurotiomycetes</taxon>
        <taxon>Eurotiomycetidae</taxon>
        <taxon>Eurotiales</taxon>
        <taxon>Aspergillaceae</taxon>
        <taxon>Penicillium</taxon>
    </lineage>
</organism>
<dbReference type="PROSITE" id="PS00022">
    <property type="entry name" value="EGF_1"/>
    <property type="match status" value="1"/>
</dbReference>
<evidence type="ECO:0000313" key="6">
    <source>
        <dbReference type="Proteomes" id="UP001215712"/>
    </source>
</evidence>
<feature type="disulfide bond" evidence="1">
    <location>
        <begin position="607"/>
        <end position="616"/>
    </location>
</feature>
<comment type="caution">
    <text evidence="5">The sequence shown here is derived from an EMBL/GenBank/DDBJ whole genome shotgun (WGS) entry which is preliminary data.</text>
</comment>
<proteinExistence type="predicted"/>
<keyword evidence="3" id="KW-0472">Membrane</keyword>
<protein>
    <recommendedName>
        <fullName evidence="4">EGF-like domain-containing protein</fullName>
    </recommendedName>
</protein>
<sequence length="874" mass="93680">MIPPSQAISKPAPGSSSEPERKGSVKRARQLLEAGVRPTGIPVSRTPSAPVRDAAYQTPWPLPASGLQPRPLNLHNPRFMDSRGPPPLRPPRPSEVPSQIPSPSIYSVRSGENSDPHLPLNSSNPYPYPTRPGRSFSHPNQRHHQLRQTANNETLSSTGIVDMSSHSPVGTDESFRHSTHSTSSSIPYTSSIVPLPERAMPQSQSPRQTSGLNIPNTRRSRVQSSVSPIPEEIPTPRQGFRSYASSRVIPSSWGSGPAESEILGAYLDEGSSDEGDERPHHEHEDVNPVRSASVGKRHRPTMRTIMKSNPSSEVSIPDMPNAALSSVSGESIHDTMGPTTTTVVGEMTRVPTDGHITMRTPSPVRRGSISSLSGESCVDPEKPRFAKQEEQRTFRGALEKELETLPQAAPTMSDKRPNGRKPPRLNLDAVRGAEARGSLSSLTDLIRRATKLASNLERGRTASRADLAGEGFRFNDPGYRGRTSGSLSDILASFPNPSVITPDTRSSWPVFFGGGGRSNLRNIEPLPSHDDLPEEVPSQRRCCGMPRKWFILICILIFIIVVLAVLLPVFLVAVPRENAENNSCSHTTPCYHGGVSVSSGTECSCVCTDGYTGSQCTEVGDSSCVITEVDSGGVHENATMGSSIPSLLEQSENKFSIDLDPVTILALFSLRNISCESEDALVAFSKVDTSGSSGNTRRSILSQVVDTDVDSTFQGKDNIDALKQLGTATRLDLVSHVMEARSLASTSNGIYYDNVATSSGGAASTKDDSEGATSVASSSTSMTTTTEATATATNTGATSTSTSSTANIPSGVLEFSRVAVLYILEKTGSIDSAKESETQIQTYLLDSYQSASHPAVEVLGWYSLDFENKTITTG</sequence>